<dbReference type="CDD" id="cd00096">
    <property type="entry name" value="Ig"/>
    <property type="match status" value="1"/>
</dbReference>
<feature type="domain" description="Ig-like" evidence="2">
    <location>
        <begin position="13"/>
        <end position="103"/>
    </location>
</feature>
<dbReference type="Pfam" id="PF07679">
    <property type="entry name" value="I-set"/>
    <property type="match status" value="3"/>
</dbReference>
<sequence length="415" mass="46249">MTSICVDKAFKEPVRFIKKLEDISVIVGQPLKLVCTYTGSQRVHVTWKKDDKLIWASYQYNVLTTDSTCSLEVLYSDRPAAAGKYSCEISNEAGSDVCHAHVTLGKGTSTNLPTAFYSSANLPNNYLHFLKPVRFIKKLEDTSVIVGQPLKLVCTYTGSQRVHVTWKKDDKLIWASYQYNVLTTDSTCSLEVLYSDRPAAAGKYSCEISNEAGSDVCHAHVTLGKGTSSNLPTAFYSSAHLPNNYLNFLRWCMITLMSLLTENISNKPVRFIKKLEDTSVIVGQPLKLVCTYTGSQRVHVTWKKDDKLIWASYQYNILTTDSTCSLEVLYSDRPAAAGKYSCEISNEAGRDVCHARVTLGKGTSTNLPTAFHSSVNLPNNYPNFLRWCKITLISLLTENNSNSLFNTGNMKQSLL</sequence>
<dbReference type="InterPro" id="IPR007110">
    <property type="entry name" value="Ig-like_dom"/>
</dbReference>
<proteinExistence type="predicted"/>
<organism evidence="3 4">
    <name type="scientific">Merluccius polli</name>
    <name type="common">Benguela hake</name>
    <name type="synonym">Merluccius cadenati</name>
    <dbReference type="NCBI Taxonomy" id="89951"/>
    <lineage>
        <taxon>Eukaryota</taxon>
        <taxon>Metazoa</taxon>
        <taxon>Chordata</taxon>
        <taxon>Craniata</taxon>
        <taxon>Vertebrata</taxon>
        <taxon>Euteleostomi</taxon>
        <taxon>Actinopterygii</taxon>
        <taxon>Neopterygii</taxon>
        <taxon>Teleostei</taxon>
        <taxon>Neoteleostei</taxon>
        <taxon>Acanthomorphata</taxon>
        <taxon>Zeiogadaria</taxon>
        <taxon>Gadariae</taxon>
        <taxon>Gadiformes</taxon>
        <taxon>Gadoidei</taxon>
        <taxon>Merlucciidae</taxon>
        <taxon>Merluccius</taxon>
    </lineage>
</organism>
<dbReference type="SMART" id="SM00408">
    <property type="entry name" value="IGc2"/>
    <property type="match status" value="3"/>
</dbReference>
<reference evidence="3" key="1">
    <citation type="journal article" date="2023" name="Front. Mar. Sci.">
        <title>A new Merluccius polli reference genome to investigate the effects of global change in West African waters.</title>
        <authorList>
            <person name="Mateo J.L."/>
            <person name="Blanco-Fernandez C."/>
            <person name="Garcia-Vazquez E."/>
            <person name="Machado-Schiaffino G."/>
        </authorList>
    </citation>
    <scope>NUCLEOTIDE SEQUENCE</scope>
    <source>
        <strain evidence="3">C29</strain>
        <tissue evidence="3">Fin</tissue>
    </source>
</reference>
<evidence type="ECO:0000313" key="4">
    <source>
        <dbReference type="Proteomes" id="UP001174136"/>
    </source>
</evidence>
<dbReference type="Proteomes" id="UP001174136">
    <property type="component" value="Unassembled WGS sequence"/>
</dbReference>
<keyword evidence="1" id="KW-0393">Immunoglobulin domain</keyword>
<dbReference type="InterPro" id="IPR003598">
    <property type="entry name" value="Ig_sub2"/>
</dbReference>
<dbReference type="PANTHER" id="PTHR47633">
    <property type="entry name" value="IMMUNOGLOBULIN"/>
    <property type="match status" value="1"/>
</dbReference>
<keyword evidence="4" id="KW-1185">Reference proteome</keyword>
<dbReference type="InterPro" id="IPR003599">
    <property type="entry name" value="Ig_sub"/>
</dbReference>
<evidence type="ECO:0000313" key="3">
    <source>
        <dbReference type="EMBL" id="KAK0143514.1"/>
    </source>
</evidence>
<dbReference type="InterPro" id="IPR013098">
    <property type="entry name" value="Ig_I-set"/>
</dbReference>
<feature type="domain" description="Ig-like" evidence="2">
    <location>
        <begin position="268"/>
        <end position="358"/>
    </location>
</feature>
<gene>
    <name evidence="3" type="primary">TTN_5</name>
    <name evidence="3" type="ORF">N1851_018350</name>
</gene>
<dbReference type="PROSITE" id="PS50835">
    <property type="entry name" value="IG_LIKE"/>
    <property type="match status" value="3"/>
</dbReference>
<name>A0AA47MNZ8_MERPO</name>
<dbReference type="Gene3D" id="2.60.40.10">
    <property type="entry name" value="Immunoglobulins"/>
    <property type="match status" value="3"/>
</dbReference>
<dbReference type="InterPro" id="IPR036179">
    <property type="entry name" value="Ig-like_dom_sf"/>
</dbReference>
<dbReference type="GO" id="GO:0055013">
    <property type="term" value="P:cardiac muscle cell development"/>
    <property type="evidence" value="ECO:0007669"/>
    <property type="project" value="UniProtKB-ARBA"/>
</dbReference>
<accession>A0AA47MNZ8</accession>
<dbReference type="AlphaFoldDB" id="A0AA47MNZ8"/>
<dbReference type="EMBL" id="JAOPHQ010003412">
    <property type="protein sequence ID" value="KAK0143514.1"/>
    <property type="molecule type" value="Genomic_DNA"/>
</dbReference>
<evidence type="ECO:0000259" key="2">
    <source>
        <dbReference type="PROSITE" id="PS50835"/>
    </source>
</evidence>
<dbReference type="FunFam" id="2.60.40.10:FF:000107">
    <property type="entry name" value="Myosin, light chain kinase a"/>
    <property type="match status" value="3"/>
</dbReference>
<protein>
    <submittedName>
        <fullName evidence="3">Titin</fullName>
    </submittedName>
</protein>
<dbReference type="SUPFAM" id="SSF48726">
    <property type="entry name" value="Immunoglobulin"/>
    <property type="match status" value="3"/>
</dbReference>
<evidence type="ECO:0000256" key="1">
    <source>
        <dbReference type="ARBA" id="ARBA00023319"/>
    </source>
</evidence>
<feature type="domain" description="Ig-like" evidence="2">
    <location>
        <begin position="132"/>
        <end position="222"/>
    </location>
</feature>
<dbReference type="SMART" id="SM00409">
    <property type="entry name" value="IG"/>
    <property type="match status" value="3"/>
</dbReference>
<dbReference type="GO" id="GO:0003007">
    <property type="term" value="P:heart morphogenesis"/>
    <property type="evidence" value="ECO:0007669"/>
    <property type="project" value="UniProtKB-ARBA"/>
</dbReference>
<comment type="caution">
    <text evidence="3">The sequence shown here is derived from an EMBL/GenBank/DDBJ whole genome shotgun (WGS) entry which is preliminary data.</text>
</comment>
<dbReference type="InterPro" id="IPR013783">
    <property type="entry name" value="Ig-like_fold"/>
</dbReference>